<accession>A0A938YVJ6</accession>
<dbReference type="EMBL" id="JAFGDB010000100">
    <property type="protein sequence ID" value="MBN2067919.1"/>
    <property type="molecule type" value="Genomic_DNA"/>
</dbReference>
<evidence type="ECO:0000313" key="2">
    <source>
        <dbReference type="Proteomes" id="UP000809243"/>
    </source>
</evidence>
<organism evidence="1 2">
    <name type="scientific">Candidatus Iainarchaeum sp</name>
    <dbReference type="NCBI Taxonomy" id="3101447"/>
    <lineage>
        <taxon>Archaea</taxon>
        <taxon>Candidatus Iainarchaeota</taxon>
        <taxon>Candidatus Iainarchaeia</taxon>
        <taxon>Candidatus Iainarchaeales</taxon>
        <taxon>Candidatus Iainarchaeaceae</taxon>
        <taxon>Candidatus Iainarchaeum</taxon>
    </lineage>
</organism>
<proteinExistence type="predicted"/>
<reference evidence="1" key="1">
    <citation type="submission" date="2021-01" db="EMBL/GenBank/DDBJ databases">
        <title>Active Sulfur Cycling in an Early Earth Analoge.</title>
        <authorList>
            <person name="Hahn C.R."/>
            <person name="Youssef N.H."/>
            <person name="Elshahed M."/>
        </authorList>
    </citation>
    <scope>NUCLEOTIDE SEQUENCE</scope>
    <source>
        <strain evidence="1">Zod_Metabat.1151</strain>
    </source>
</reference>
<sequence length="206" mass="21455">MRKEIAFFALLLAAIALSGCALPGTGPSNGEPEPEPLHWEYQCENGAWVRDIATCTGGSTPTAPTAPTAQDCGSVENSHLVADVGSQTDAEKAAIACFNEKMVSCTESSFELTGAGGAAYNVISRDGDDCVMSISISSTGEEKTCRVPISFIASSEFAAEQSGQPEMIVFMVGIGMIAERLENTVTGQEVIIDCGLGGLPEEPLPE</sequence>
<dbReference type="PROSITE" id="PS51257">
    <property type="entry name" value="PROKAR_LIPOPROTEIN"/>
    <property type="match status" value="1"/>
</dbReference>
<gene>
    <name evidence="1" type="ORF">JW744_05615</name>
</gene>
<name>A0A938YVJ6_9ARCH</name>
<protein>
    <submittedName>
        <fullName evidence="1">Uncharacterized protein</fullName>
    </submittedName>
</protein>
<dbReference type="Proteomes" id="UP000809243">
    <property type="component" value="Unassembled WGS sequence"/>
</dbReference>
<comment type="caution">
    <text evidence="1">The sequence shown here is derived from an EMBL/GenBank/DDBJ whole genome shotgun (WGS) entry which is preliminary data.</text>
</comment>
<evidence type="ECO:0000313" key="1">
    <source>
        <dbReference type="EMBL" id="MBN2067919.1"/>
    </source>
</evidence>
<dbReference type="AlphaFoldDB" id="A0A938YVJ6"/>